<evidence type="ECO:0000259" key="1">
    <source>
        <dbReference type="PROSITE" id="PS50925"/>
    </source>
</evidence>
<dbReference type="EMBL" id="BAABFT010000026">
    <property type="protein sequence ID" value="GAA4340599.1"/>
    <property type="molecule type" value="Genomic_DNA"/>
</dbReference>
<dbReference type="Pfam" id="PF04940">
    <property type="entry name" value="BLUF"/>
    <property type="match status" value="1"/>
</dbReference>
<dbReference type="Gene3D" id="3.30.70.100">
    <property type="match status" value="1"/>
</dbReference>
<proteinExistence type="predicted"/>
<dbReference type="SUPFAM" id="SSF54975">
    <property type="entry name" value="Acylphosphatase/BLUF domain-like"/>
    <property type="match status" value="1"/>
</dbReference>
<protein>
    <recommendedName>
        <fullName evidence="1">BLUF domain-containing protein</fullName>
    </recommendedName>
</protein>
<dbReference type="SMART" id="SM01034">
    <property type="entry name" value="BLUF"/>
    <property type="match status" value="1"/>
</dbReference>
<evidence type="ECO:0000313" key="2">
    <source>
        <dbReference type="EMBL" id="GAA4340599.1"/>
    </source>
</evidence>
<comment type="caution">
    <text evidence="2">The sequence shown here is derived from an EMBL/GenBank/DDBJ whole genome shotgun (WGS) entry which is preliminary data.</text>
</comment>
<dbReference type="Proteomes" id="UP001500582">
    <property type="component" value="Unassembled WGS sequence"/>
</dbReference>
<dbReference type="InterPro" id="IPR007024">
    <property type="entry name" value="BLUF_domain"/>
</dbReference>
<accession>A0ABP8HKF2</accession>
<sequence length="144" mass="16031">MNYLIYVSTATKLLSEYELTDLLTESRDLNARDNITGMLLYAEGTFIQVLEGEQHVVSATFNRIEQDSRHKNIILLTVGTISNRNFPSWTMGFMSANADILSEFSGYINPAQIGFLNGPDGSKVIKLLKSFAQDNKMNTGDLSV</sequence>
<reference evidence="3" key="1">
    <citation type="journal article" date="2019" name="Int. J. Syst. Evol. Microbiol.">
        <title>The Global Catalogue of Microorganisms (GCM) 10K type strain sequencing project: providing services to taxonomists for standard genome sequencing and annotation.</title>
        <authorList>
            <consortium name="The Broad Institute Genomics Platform"/>
            <consortium name="The Broad Institute Genome Sequencing Center for Infectious Disease"/>
            <person name="Wu L."/>
            <person name="Ma J."/>
        </authorList>
    </citation>
    <scope>NUCLEOTIDE SEQUENCE [LARGE SCALE GENOMIC DNA]</scope>
    <source>
        <strain evidence="3">JCM 17705</strain>
    </source>
</reference>
<dbReference type="RefSeq" id="WP_345214175.1">
    <property type="nucleotide sequence ID" value="NZ_BAABFT010000026.1"/>
</dbReference>
<keyword evidence="3" id="KW-1185">Reference proteome</keyword>
<evidence type="ECO:0000313" key="3">
    <source>
        <dbReference type="Proteomes" id="UP001500582"/>
    </source>
</evidence>
<dbReference type="PROSITE" id="PS50925">
    <property type="entry name" value="BLUF"/>
    <property type="match status" value="1"/>
</dbReference>
<gene>
    <name evidence="2" type="ORF">GCM10023149_52160</name>
</gene>
<dbReference type="InterPro" id="IPR036046">
    <property type="entry name" value="Acylphosphatase-like_dom_sf"/>
</dbReference>
<organism evidence="2 3">
    <name type="scientific">Mucilaginibacter gynuensis</name>
    <dbReference type="NCBI Taxonomy" id="1302236"/>
    <lineage>
        <taxon>Bacteria</taxon>
        <taxon>Pseudomonadati</taxon>
        <taxon>Bacteroidota</taxon>
        <taxon>Sphingobacteriia</taxon>
        <taxon>Sphingobacteriales</taxon>
        <taxon>Sphingobacteriaceae</taxon>
        <taxon>Mucilaginibacter</taxon>
    </lineage>
</organism>
<name>A0ABP8HKF2_9SPHI</name>
<feature type="domain" description="BLUF" evidence="1">
    <location>
        <begin position="1"/>
        <end position="92"/>
    </location>
</feature>